<evidence type="ECO:0000256" key="6">
    <source>
        <dbReference type="SAM" id="Coils"/>
    </source>
</evidence>
<evidence type="ECO:0000256" key="5">
    <source>
        <dbReference type="ARBA" id="ARBA00023242"/>
    </source>
</evidence>
<dbReference type="GO" id="GO:0000981">
    <property type="term" value="F:DNA-binding transcription factor activity, RNA polymerase II-specific"/>
    <property type="evidence" value="ECO:0007669"/>
    <property type="project" value="InterPro"/>
</dbReference>
<dbReference type="SMART" id="SM00432">
    <property type="entry name" value="MADS"/>
    <property type="match status" value="1"/>
</dbReference>
<dbReference type="Gene3D" id="3.40.1810.10">
    <property type="entry name" value="Transcription factor, MADS-box"/>
    <property type="match status" value="1"/>
</dbReference>
<comment type="subcellular location">
    <subcellularLocation>
        <location evidence="1">Nucleus</location>
    </subcellularLocation>
</comment>
<protein>
    <recommendedName>
        <fullName evidence="8">MADS-box domain-containing protein</fullName>
    </recommendedName>
</protein>
<evidence type="ECO:0000256" key="4">
    <source>
        <dbReference type="ARBA" id="ARBA00023163"/>
    </source>
</evidence>
<dbReference type="PANTHER" id="PTHR11945:SF629">
    <property type="entry name" value="OS02G0164450 PROTEIN"/>
    <property type="match status" value="1"/>
</dbReference>
<dbReference type="InterPro" id="IPR033897">
    <property type="entry name" value="SRF-like_MADS-box"/>
</dbReference>
<dbReference type="PROSITE" id="PS50066">
    <property type="entry name" value="MADS_BOX_2"/>
    <property type="match status" value="1"/>
</dbReference>
<evidence type="ECO:0000256" key="3">
    <source>
        <dbReference type="ARBA" id="ARBA00023125"/>
    </source>
</evidence>
<dbReference type="GO" id="GO:0046983">
    <property type="term" value="F:protein dimerization activity"/>
    <property type="evidence" value="ECO:0007669"/>
    <property type="project" value="InterPro"/>
</dbReference>
<dbReference type="SUPFAM" id="SSF55455">
    <property type="entry name" value="SRF-like"/>
    <property type="match status" value="1"/>
</dbReference>
<organism evidence="9 10">
    <name type="scientific">Lolium multiflorum</name>
    <name type="common">Italian ryegrass</name>
    <name type="synonym">Lolium perenne subsp. multiflorum</name>
    <dbReference type="NCBI Taxonomy" id="4521"/>
    <lineage>
        <taxon>Eukaryota</taxon>
        <taxon>Viridiplantae</taxon>
        <taxon>Streptophyta</taxon>
        <taxon>Embryophyta</taxon>
        <taxon>Tracheophyta</taxon>
        <taxon>Spermatophyta</taxon>
        <taxon>Magnoliopsida</taxon>
        <taxon>Liliopsida</taxon>
        <taxon>Poales</taxon>
        <taxon>Poaceae</taxon>
        <taxon>BOP clade</taxon>
        <taxon>Pooideae</taxon>
        <taxon>Poodae</taxon>
        <taxon>Poeae</taxon>
        <taxon>Poeae Chloroplast Group 2 (Poeae type)</taxon>
        <taxon>Loliodinae</taxon>
        <taxon>Loliinae</taxon>
        <taxon>Lolium</taxon>
    </lineage>
</organism>
<sequence>MQNGRLKIQWIKDSRKRKAALKKRLPSLLKKTRELATLCDVPVCLIVYRPGEDRPVVCASPDEAASVLRQYRDVPMRYRNVLDSVDFLKQMIAKTRAELSIVQRQRRDLESKIVIIDFIAGRRKSFDDLPTDMIASVGSMVWNKLEAVNARLQELRSVAKPAPEDVPMVDNLVTGSSSNCGKALSAAGRQDDDGTSKPQNGCPSPKSASLGSDTPILPTK</sequence>
<dbReference type="PANTHER" id="PTHR11945">
    <property type="entry name" value="MADS BOX PROTEIN"/>
    <property type="match status" value="1"/>
</dbReference>
<proteinExistence type="predicted"/>
<dbReference type="Pfam" id="PF00319">
    <property type="entry name" value="SRF-TF"/>
    <property type="match status" value="1"/>
</dbReference>
<keyword evidence="6" id="KW-0175">Coiled coil</keyword>
<evidence type="ECO:0000313" key="9">
    <source>
        <dbReference type="EMBL" id="KAK1654059.1"/>
    </source>
</evidence>
<feature type="coiled-coil region" evidence="6">
    <location>
        <begin position="85"/>
        <end position="112"/>
    </location>
</feature>
<evidence type="ECO:0000259" key="8">
    <source>
        <dbReference type="PROSITE" id="PS50066"/>
    </source>
</evidence>
<keyword evidence="10" id="KW-1185">Reference proteome</keyword>
<reference evidence="9" key="1">
    <citation type="submission" date="2023-07" db="EMBL/GenBank/DDBJ databases">
        <title>A chromosome-level genome assembly of Lolium multiflorum.</title>
        <authorList>
            <person name="Chen Y."/>
            <person name="Copetti D."/>
            <person name="Kolliker R."/>
            <person name="Studer B."/>
        </authorList>
    </citation>
    <scope>NUCLEOTIDE SEQUENCE</scope>
    <source>
        <strain evidence="9">02402/16</strain>
        <tissue evidence="9">Leaf</tissue>
    </source>
</reference>
<dbReference type="AlphaFoldDB" id="A0AAD8SLP3"/>
<name>A0AAD8SLP3_LOLMU</name>
<comment type="caution">
    <text evidence="9">The sequence shown here is derived from an EMBL/GenBank/DDBJ whole genome shotgun (WGS) entry which is preliminary data.</text>
</comment>
<dbReference type="InterPro" id="IPR002100">
    <property type="entry name" value="TF_MADSbox"/>
</dbReference>
<feature type="region of interest" description="Disordered" evidence="7">
    <location>
        <begin position="180"/>
        <end position="220"/>
    </location>
</feature>
<dbReference type="Proteomes" id="UP001231189">
    <property type="component" value="Unassembled WGS sequence"/>
</dbReference>
<evidence type="ECO:0000256" key="1">
    <source>
        <dbReference type="ARBA" id="ARBA00004123"/>
    </source>
</evidence>
<evidence type="ECO:0000256" key="7">
    <source>
        <dbReference type="SAM" id="MobiDB-lite"/>
    </source>
</evidence>
<dbReference type="GO" id="GO:0045944">
    <property type="term" value="P:positive regulation of transcription by RNA polymerase II"/>
    <property type="evidence" value="ECO:0007669"/>
    <property type="project" value="InterPro"/>
</dbReference>
<dbReference type="GO" id="GO:0000978">
    <property type="term" value="F:RNA polymerase II cis-regulatory region sequence-specific DNA binding"/>
    <property type="evidence" value="ECO:0007669"/>
    <property type="project" value="TreeGrafter"/>
</dbReference>
<feature type="domain" description="MADS-box" evidence="8">
    <location>
        <begin position="1"/>
        <end position="48"/>
    </location>
</feature>
<evidence type="ECO:0000256" key="2">
    <source>
        <dbReference type="ARBA" id="ARBA00023015"/>
    </source>
</evidence>
<dbReference type="GO" id="GO:0005634">
    <property type="term" value="C:nucleus"/>
    <property type="evidence" value="ECO:0007669"/>
    <property type="project" value="UniProtKB-SubCell"/>
</dbReference>
<dbReference type="InterPro" id="IPR036879">
    <property type="entry name" value="TF_MADSbox_sf"/>
</dbReference>
<keyword evidence="3" id="KW-0238">DNA-binding</keyword>
<keyword evidence="2" id="KW-0805">Transcription regulation</keyword>
<gene>
    <name evidence="9" type="ORF">QYE76_071864</name>
</gene>
<keyword evidence="5" id="KW-0539">Nucleus</keyword>
<dbReference type="CDD" id="cd00266">
    <property type="entry name" value="MADS_SRF_like"/>
    <property type="match status" value="1"/>
</dbReference>
<dbReference type="EMBL" id="JAUUTY010000004">
    <property type="protein sequence ID" value="KAK1654059.1"/>
    <property type="molecule type" value="Genomic_DNA"/>
</dbReference>
<keyword evidence="4" id="KW-0804">Transcription</keyword>
<dbReference type="PRINTS" id="PR00404">
    <property type="entry name" value="MADSDOMAIN"/>
</dbReference>
<evidence type="ECO:0000313" key="10">
    <source>
        <dbReference type="Proteomes" id="UP001231189"/>
    </source>
</evidence>
<accession>A0AAD8SLP3</accession>
<feature type="compositionally biased region" description="Polar residues" evidence="7">
    <location>
        <begin position="196"/>
        <end position="212"/>
    </location>
</feature>